<name>A0AAV4LZ15_BABCB</name>
<sequence length="379" mass="43426">MKHVTPMKSFARWCQQRGIAIAPGSRHLCPSNLSQKKVNSGARHHHQLVVGHVVVLVDHETHHRSQQLLQRARRRHVAAAHQAQHDVRHFGQRDQAVDLVLGEALVVHVHARHRARRVGTYRADGACNADGEEVVRAPVHLEQALQVEPLEELPPRHQQIFPLVGHAALDPLGEDDAHDGPVRLGDRRWRHHPPHAPEAHVRHRHLPTHELRDRLHVVARAVNPDAARRDAGRQVALHDRRQRVDDGPRLLVQLHEVFEQLRPRVLQHHARVGLAHLLPALDRGYFAHDPRGGLRRDAPLVHHRDGRHHDGHLDGVAVAPLVHRKRQVVHQVGPVQQVVPQQPRHRHDVEHAVHPVQRVRKQQRRQRLLHRRIQPVQAL</sequence>
<evidence type="ECO:0000313" key="2">
    <source>
        <dbReference type="EMBL" id="GIX65398.1"/>
    </source>
</evidence>
<protein>
    <submittedName>
        <fullName evidence="2">OmpA family protein</fullName>
    </submittedName>
</protein>
<dbReference type="AlphaFoldDB" id="A0AAV4LZ15"/>
<dbReference type="EMBL" id="BPLF01000004">
    <property type="protein sequence ID" value="GIX65398.1"/>
    <property type="molecule type" value="Genomic_DNA"/>
</dbReference>
<evidence type="ECO:0000256" key="1">
    <source>
        <dbReference type="SAM" id="MobiDB-lite"/>
    </source>
</evidence>
<feature type="region of interest" description="Disordered" evidence="1">
    <location>
        <begin position="358"/>
        <end position="379"/>
    </location>
</feature>
<comment type="caution">
    <text evidence="2">The sequence shown here is derived from an EMBL/GenBank/DDBJ whole genome shotgun (WGS) entry which is preliminary data.</text>
</comment>
<dbReference type="GeneID" id="94196879"/>
<reference evidence="2 3" key="1">
    <citation type="submission" date="2021-06" db="EMBL/GenBank/DDBJ databases">
        <title>Genome sequence of Babesia caballi.</title>
        <authorList>
            <person name="Yamagishi J."/>
            <person name="Kidaka T."/>
            <person name="Ochi A."/>
        </authorList>
    </citation>
    <scope>NUCLEOTIDE SEQUENCE [LARGE SCALE GENOMIC DNA]</scope>
    <source>
        <strain evidence="2">USDA-D6B2</strain>
    </source>
</reference>
<keyword evidence="3" id="KW-1185">Reference proteome</keyword>
<dbReference type="Proteomes" id="UP001497744">
    <property type="component" value="Unassembled WGS sequence"/>
</dbReference>
<proteinExistence type="predicted"/>
<organism evidence="2 3">
    <name type="scientific">Babesia caballi</name>
    <dbReference type="NCBI Taxonomy" id="5871"/>
    <lineage>
        <taxon>Eukaryota</taxon>
        <taxon>Sar</taxon>
        <taxon>Alveolata</taxon>
        <taxon>Apicomplexa</taxon>
        <taxon>Aconoidasida</taxon>
        <taxon>Piroplasmida</taxon>
        <taxon>Babesiidae</taxon>
        <taxon>Babesia</taxon>
    </lineage>
</organism>
<gene>
    <name evidence="2" type="ORF">BcabD6B2_48330</name>
</gene>
<evidence type="ECO:0000313" key="3">
    <source>
        <dbReference type="Proteomes" id="UP001497744"/>
    </source>
</evidence>
<feature type="compositionally biased region" description="Basic residues" evidence="1">
    <location>
        <begin position="358"/>
        <end position="373"/>
    </location>
</feature>
<accession>A0AAV4LZ15</accession>
<dbReference type="RefSeq" id="XP_067717467.1">
    <property type="nucleotide sequence ID" value="XM_067861366.1"/>
</dbReference>